<dbReference type="EMBL" id="BDSP01000060">
    <property type="protein sequence ID" value="GAX12987.1"/>
    <property type="molecule type" value="Genomic_DNA"/>
</dbReference>
<reference evidence="3 4" key="1">
    <citation type="journal article" date="2015" name="Plant Cell">
        <title>Oil accumulation by the oleaginous diatom Fistulifera solaris as revealed by the genome and transcriptome.</title>
        <authorList>
            <person name="Tanaka T."/>
            <person name="Maeda Y."/>
            <person name="Veluchamy A."/>
            <person name="Tanaka M."/>
            <person name="Abida H."/>
            <person name="Marechal E."/>
            <person name="Bowler C."/>
            <person name="Muto M."/>
            <person name="Sunaga Y."/>
            <person name="Tanaka M."/>
            <person name="Yoshino T."/>
            <person name="Taniguchi T."/>
            <person name="Fukuda Y."/>
            <person name="Nemoto M."/>
            <person name="Matsumoto M."/>
            <person name="Wong P.S."/>
            <person name="Aburatani S."/>
            <person name="Fujibuchi W."/>
        </authorList>
    </citation>
    <scope>NUCLEOTIDE SEQUENCE [LARGE SCALE GENOMIC DNA]</scope>
    <source>
        <strain evidence="3 4">JPCC DA0580</strain>
    </source>
</reference>
<name>A0A1Z5JG52_FISSO</name>
<keyword evidence="2" id="KW-0732">Signal</keyword>
<comment type="caution">
    <text evidence="3">The sequence shown here is derived from an EMBL/GenBank/DDBJ whole genome shotgun (WGS) entry which is preliminary data.</text>
</comment>
<evidence type="ECO:0000313" key="3">
    <source>
        <dbReference type="EMBL" id="GAX12987.1"/>
    </source>
</evidence>
<evidence type="ECO:0000313" key="4">
    <source>
        <dbReference type="Proteomes" id="UP000198406"/>
    </source>
</evidence>
<evidence type="ECO:0000256" key="1">
    <source>
        <dbReference type="SAM" id="MobiDB-lite"/>
    </source>
</evidence>
<dbReference type="Proteomes" id="UP000198406">
    <property type="component" value="Unassembled WGS sequence"/>
</dbReference>
<feature type="compositionally biased region" description="Basic and acidic residues" evidence="1">
    <location>
        <begin position="72"/>
        <end position="81"/>
    </location>
</feature>
<keyword evidence="4" id="KW-1185">Reference proteome</keyword>
<sequence>MTFRTFFFFLLVVALLTNSVTWTSAQELRGGNRPQGRSLVLCWLLNCPDRDKENNNSNNNENNNKDEEDDKDNNSKPEPIVERGWMTETVSDIWCGLFRVCDDDDKNDKPDPVSEITGDIANTTDGSKPIAEAWNASKESDTPLRDFFGELLNQEDSSEPVRDFVEEAYNRTDAPLLDFVAELFDTVQNVTAEGFVNQVFNGTKPVQNYVSEWMTEEVFGNLNCTSAGPKCAYNLEGDEGVWVCRSVRNPFKLNSEPVNETLCSAPDYSFVDNDKCGSCDGTYPTPCTCSCDFQATNDGVLVTVDGSSKRQCVNKAWATSSLVAFDSFKCVTDC</sequence>
<feature type="region of interest" description="Disordered" evidence="1">
    <location>
        <begin position="52"/>
        <end position="82"/>
    </location>
</feature>
<dbReference type="InParanoid" id="A0A1Z5JG52"/>
<protein>
    <submittedName>
        <fullName evidence="3">Uncharacterized protein</fullName>
    </submittedName>
</protein>
<accession>A0A1Z5JG52</accession>
<organism evidence="3 4">
    <name type="scientific">Fistulifera solaris</name>
    <name type="common">Oleaginous diatom</name>
    <dbReference type="NCBI Taxonomy" id="1519565"/>
    <lineage>
        <taxon>Eukaryota</taxon>
        <taxon>Sar</taxon>
        <taxon>Stramenopiles</taxon>
        <taxon>Ochrophyta</taxon>
        <taxon>Bacillariophyta</taxon>
        <taxon>Bacillariophyceae</taxon>
        <taxon>Bacillariophycidae</taxon>
        <taxon>Naviculales</taxon>
        <taxon>Naviculaceae</taxon>
        <taxon>Fistulifera</taxon>
    </lineage>
</organism>
<proteinExistence type="predicted"/>
<feature type="signal peptide" evidence="2">
    <location>
        <begin position="1"/>
        <end position="25"/>
    </location>
</feature>
<feature type="chain" id="PRO_5012464589" evidence="2">
    <location>
        <begin position="26"/>
        <end position="334"/>
    </location>
</feature>
<evidence type="ECO:0000256" key="2">
    <source>
        <dbReference type="SAM" id="SignalP"/>
    </source>
</evidence>
<feature type="region of interest" description="Disordered" evidence="1">
    <location>
        <begin position="106"/>
        <end position="127"/>
    </location>
</feature>
<gene>
    <name evidence="3" type="ORF">FisN_2Hh477</name>
</gene>
<dbReference type="AlphaFoldDB" id="A0A1Z5JG52"/>